<gene>
    <name evidence="1" type="ORF">L1967_22030</name>
</gene>
<dbReference type="Proteomes" id="UP001139521">
    <property type="component" value="Unassembled WGS sequence"/>
</dbReference>
<reference evidence="1" key="1">
    <citation type="submission" date="2022-01" db="EMBL/GenBank/DDBJ databases">
        <title>Genome sequencing of Zunongwangia sp. M21534 genome.</title>
        <authorList>
            <person name="Chen Y."/>
            <person name="Dong C."/>
            <person name="Shao Z."/>
        </authorList>
    </citation>
    <scope>NUCLEOTIDE SEQUENCE</scope>
    <source>
        <strain evidence="1">MCCC M21534</strain>
    </source>
</reference>
<name>A0A9X1ZYK6_9FLAO</name>
<dbReference type="RefSeq" id="WP_249603645.1">
    <property type="nucleotide sequence ID" value="NZ_JAKHSK010000078.1"/>
</dbReference>
<organism evidence="1 2">
    <name type="scientific">Zunongwangia pacifica</name>
    <dbReference type="NCBI Taxonomy" id="2911062"/>
    <lineage>
        <taxon>Bacteria</taxon>
        <taxon>Pseudomonadati</taxon>
        <taxon>Bacteroidota</taxon>
        <taxon>Flavobacteriia</taxon>
        <taxon>Flavobacteriales</taxon>
        <taxon>Flavobacteriaceae</taxon>
        <taxon>Zunongwangia</taxon>
    </lineage>
</organism>
<proteinExistence type="predicted"/>
<evidence type="ECO:0000313" key="1">
    <source>
        <dbReference type="EMBL" id="MCL6220978.1"/>
    </source>
</evidence>
<keyword evidence="2" id="KW-1185">Reference proteome</keyword>
<dbReference type="Pfam" id="PF06067">
    <property type="entry name" value="DUF932"/>
    <property type="match status" value="1"/>
</dbReference>
<evidence type="ECO:0000313" key="2">
    <source>
        <dbReference type="Proteomes" id="UP001139521"/>
    </source>
</evidence>
<dbReference type="EMBL" id="JAKHSK010000078">
    <property type="protein sequence ID" value="MCL6220978.1"/>
    <property type="molecule type" value="Genomic_DNA"/>
</dbReference>
<dbReference type="InterPro" id="IPR026325">
    <property type="entry name" value="DUF932"/>
</dbReference>
<sequence length="278" mass="32308">MYLSNLQQDDLYLPNEMVALDLLTGYPSRKGLENAILSNGKIVNVVSKSYGHLSNRLFFEKAENMLIEAGLSFQRRSINRNDRSFVLDLIIENKNYFEVKNNKDQILPMLRFTNSYDGSEKTTGHFGFYLKVCAKGLHVADTSVAFSVRHTRNNTELVMPKLSDLFEKFLENEYYSIITNFCKLQTVKLLDTKQFVMDILKQINLFKYECSDKNPSPSKKSREVLEIIDQESLLLDEAPNLWLGYNAFNRVLHTTLKKSFQRQKQLDQKLFNTVLEML</sequence>
<comment type="caution">
    <text evidence="1">The sequence shown here is derived from an EMBL/GenBank/DDBJ whole genome shotgun (WGS) entry which is preliminary data.</text>
</comment>
<dbReference type="AlphaFoldDB" id="A0A9X1ZYK6"/>
<accession>A0A9X1ZYK6</accession>
<protein>
    <submittedName>
        <fullName evidence="1">DUF945 domain-containing protein</fullName>
    </submittedName>
</protein>